<dbReference type="EMBL" id="JAGGKC010000004">
    <property type="protein sequence ID" value="MBP1918296.1"/>
    <property type="molecule type" value="Genomic_DNA"/>
</dbReference>
<dbReference type="Gene3D" id="2.30.24.10">
    <property type="entry name" value="CAT RNA-binding domain"/>
    <property type="match status" value="1"/>
</dbReference>
<dbReference type="SMART" id="SM01061">
    <property type="entry name" value="CAT_RBD"/>
    <property type="match status" value="1"/>
</dbReference>
<dbReference type="InterPro" id="IPR036650">
    <property type="entry name" value="CAT_RNA-bd_dom_sf"/>
</dbReference>
<comment type="caution">
    <text evidence="3">The sequence shown here is derived from an EMBL/GenBank/DDBJ whole genome shotgun (WGS) entry which is preliminary data.</text>
</comment>
<evidence type="ECO:0000313" key="3">
    <source>
        <dbReference type="EMBL" id="MBP1918296.1"/>
    </source>
</evidence>
<sequence length="280" mass="32202">MNQYSVKKSFNNNAVLVTKEDTDYILIGRGIGFDKKRGDRIPESKMIENVFIMVDEKNRQQYENLLENVDHRLLTITEDIIRMAEEDFKEKLHADTHLGLVDHISFAVRRIKEGIGVVNPFLVETRMMYRQEYAVAAKAVRLIRDRLGIDIPESETGFIALHLHGGRLSGRTGASMKYVKALSQVIPYIEDKLGISLEEDSFDSVRLMSHLRAMLERCSRKETIDNVLLDRMKKDFAFEYKISENIGLILEKNIGIVVPENEIGYIALHLYKLRSSRKGV</sequence>
<organism evidence="3 4">
    <name type="scientific">Youngiibacter multivorans</name>
    <dbReference type="NCBI Taxonomy" id="937251"/>
    <lineage>
        <taxon>Bacteria</taxon>
        <taxon>Bacillati</taxon>
        <taxon>Bacillota</taxon>
        <taxon>Clostridia</taxon>
        <taxon>Eubacteriales</taxon>
        <taxon>Clostridiaceae</taxon>
        <taxon>Youngiibacter</taxon>
    </lineage>
</organism>
<dbReference type="Pfam" id="PF00874">
    <property type="entry name" value="PRD"/>
    <property type="match status" value="2"/>
</dbReference>
<protein>
    <submittedName>
        <fullName evidence="3">Transcriptional antiterminator</fullName>
    </submittedName>
</protein>
<gene>
    <name evidence="3" type="ORF">J2Z34_000768</name>
</gene>
<reference evidence="3 4" key="1">
    <citation type="submission" date="2021-03" db="EMBL/GenBank/DDBJ databases">
        <title>Genomic Encyclopedia of Type Strains, Phase IV (KMG-IV): sequencing the most valuable type-strain genomes for metagenomic binning, comparative biology and taxonomic classification.</title>
        <authorList>
            <person name="Goeker M."/>
        </authorList>
    </citation>
    <scope>NUCLEOTIDE SEQUENCE [LARGE SCALE GENOMIC DNA]</scope>
    <source>
        <strain evidence="3 4">DSM 6139</strain>
    </source>
</reference>
<dbReference type="PANTHER" id="PTHR30185:SF16">
    <property type="entry name" value="PROTEIN GLCT"/>
    <property type="match status" value="1"/>
</dbReference>
<dbReference type="PROSITE" id="PS51372">
    <property type="entry name" value="PRD_2"/>
    <property type="match status" value="2"/>
</dbReference>
<evidence type="ECO:0000313" key="4">
    <source>
        <dbReference type="Proteomes" id="UP001519271"/>
    </source>
</evidence>
<dbReference type="PANTHER" id="PTHR30185">
    <property type="entry name" value="CRYPTIC BETA-GLUCOSIDE BGL OPERON ANTITERMINATOR"/>
    <property type="match status" value="1"/>
</dbReference>
<dbReference type="Gene3D" id="1.10.1790.10">
    <property type="entry name" value="PRD domain"/>
    <property type="match status" value="2"/>
</dbReference>
<feature type="domain" description="PRD" evidence="2">
    <location>
        <begin position="68"/>
        <end position="172"/>
    </location>
</feature>
<dbReference type="InterPro" id="IPR036634">
    <property type="entry name" value="PRD_sf"/>
</dbReference>
<dbReference type="RefSeq" id="WP_209458535.1">
    <property type="nucleotide sequence ID" value="NZ_JAGGKC010000004.1"/>
</dbReference>
<dbReference type="SUPFAM" id="SSF63520">
    <property type="entry name" value="PTS-regulatory domain, PRD"/>
    <property type="match status" value="2"/>
</dbReference>
<proteinExistence type="predicted"/>
<keyword evidence="1" id="KW-0677">Repeat</keyword>
<dbReference type="Proteomes" id="UP001519271">
    <property type="component" value="Unassembled WGS sequence"/>
</dbReference>
<dbReference type="InterPro" id="IPR011608">
    <property type="entry name" value="PRD"/>
</dbReference>
<name>A0ABS4G177_9CLOT</name>
<feature type="domain" description="PRD" evidence="2">
    <location>
        <begin position="173"/>
        <end position="280"/>
    </location>
</feature>
<accession>A0ABS4G177</accession>
<dbReference type="InterPro" id="IPR004341">
    <property type="entry name" value="CAT_RNA-bd_dom"/>
</dbReference>
<keyword evidence="4" id="KW-1185">Reference proteome</keyword>
<evidence type="ECO:0000256" key="1">
    <source>
        <dbReference type="ARBA" id="ARBA00022737"/>
    </source>
</evidence>
<dbReference type="InterPro" id="IPR050661">
    <property type="entry name" value="BglG_antiterminators"/>
</dbReference>
<dbReference type="Pfam" id="PF03123">
    <property type="entry name" value="CAT_RBD"/>
    <property type="match status" value="1"/>
</dbReference>
<evidence type="ECO:0000259" key="2">
    <source>
        <dbReference type="PROSITE" id="PS51372"/>
    </source>
</evidence>
<dbReference type="SUPFAM" id="SSF50151">
    <property type="entry name" value="SacY-like RNA-binding domain"/>
    <property type="match status" value="1"/>
</dbReference>